<comment type="caution">
    <text evidence="6">The sequence shown here is derived from an EMBL/GenBank/DDBJ whole genome shotgun (WGS) entry which is preliminary data.</text>
</comment>
<dbReference type="SUPFAM" id="SSF49464">
    <property type="entry name" value="Carboxypeptidase regulatory domain-like"/>
    <property type="match status" value="1"/>
</dbReference>
<proteinExistence type="predicted"/>
<dbReference type="InterPro" id="IPR036942">
    <property type="entry name" value="Beta-barrel_TonB_sf"/>
</dbReference>
<evidence type="ECO:0000256" key="4">
    <source>
        <dbReference type="SAM" id="SignalP"/>
    </source>
</evidence>
<dbReference type="Pfam" id="PF07715">
    <property type="entry name" value="Plug"/>
    <property type="match status" value="1"/>
</dbReference>
<keyword evidence="4" id="KW-0732">Signal</keyword>
<dbReference type="InterPro" id="IPR037066">
    <property type="entry name" value="Plug_dom_sf"/>
</dbReference>
<sequence>MKTNFILLALLMLCFNNMLFSQNANITIKGNIIDASNQEPLLGVTIFIKELKNGTATDERGNYSLTLPKDMTFHLTYSFMGFESKEIEVTANKNQTLNISLDPSSQALNEVVITDEALTDNFESVQMSTIKIDIDKVKKLPSLLGEVDIIKNIQLQPGIINAGEGTSGFFVRGGSADQNMIYLDYAPVYDASHLFGLFSVFNADVISSSEIYKGGIPASYGGRLSSIVDIKTKEGNFETLTAEGGIGLLASRLMIEGPIIKDKLSFLVSGRRSYIDLFQRLSNDPAVNSNLLSYYDLNARLSYKLNKKNRLYLSGYFGKDKIQFNEGEVAFNWGNANAGIHWDHVFNPKLNSSMHLTYAQFGYLFDNKIDDNGFKWDSFNKEATYIYDLTWDANPSNKLNIGYSLSFKEYFPGEISPTGESTNFKNVELERLWAISNNIYVSNNQKINDWLSAQYGARLSIFTNTGSTTIYTYQDPTNNITPIRTGEEHYGQWKSIRTFVNIEPRIALRFLLNNENSIKASYNRMVQYEHLISNSTVPIPFNTWQPSSPYLDPQLADQIALGYFQNFKENTYEASIEVYYKTLESITGFADNADIFFNENLSTEFRQGEAKGYGLELYLKKNKGALTGAASYTLSKATRIIDGVNSSLEFLANYDRRHVFNLNAIYELNEKWTFGGIFTYSTGRPITVSTGKYDIFEYSPDLYSERNNYLLPDFHRLDISATLNPSKNKNRKWKSSWTFAIYNLYNRKNPFTITTRPAEDSDGNIKSDGSREAVMVYLFPILPSVTYNFKF</sequence>
<name>A0AAE3XPM4_9BACT</name>
<gene>
    <name evidence="6" type="ORF">HNQ88_002846</name>
</gene>
<evidence type="ECO:0000256" key="1">
    <source>
        <dbReference type="ARBA" id="ARBA00004442"/>
    </source>
</evidence>
<dbReference type="AlphaFoldDB" id="A0AAE3XPM4"/>
<evidence type="ECO:0000256" key="2">
    <source>
        <dbReference type="ARBA" id="ARBA00023136"/>
    </source>
</evidence>
<dbReference type="Gene3D" id="2.170.130.10">
    <property type="entry name" value="TonB-dependent receptor, plug domain"/>
    <property type="match status" value="1"/>
</dbReference>
<dbReference type="Proteomes" id="UP001185092">
    <property type="component" value="Unassembled WGS sequence"/>
</dbReference>
<evidence type="ECO:0000313" key="7">
    <source>
        <dbReference type="Proteomes" id="UP001185092"/>
    </source>
</evidence>
<reference evidence="6" key="1">
    <citation type="submission" date="2023-07" db="EMBL/GenBank/DDBJ databases">
        <title>Genomic Encyclopedia of Type Strains, Phase IV (KMG-IV): sequencing the most valuable type-strain genomes for metagenomic binning, comparative biology and taxonomic classification.</title>
        <authorList>
            <person name="Goeker M."/>
        </authorList>
    </citation>
    <scope>NUCLEOTIDE SEQUENCE</scope>
    <source>
        <strain evidence="6">DSM 26174</strain>
    </source>
</reference>
<feature type="chain" id="PRO_5041902476" description="TonB-dependent receptor plug domain-containing protein" evidence="4">
    <location>
        <begin position="24"/>
        <end position="791"/>
    </location>
</feature>
<evidence type="ECO:0000256" key="3">
    <source>
        <dbReference type="ARBA" id="ARBA00023237"/>
    </source>
</evidence>
<dbReference type="RefSeq" id="WP_309939577.1">
    <property type="nucleotide sequence ID" value="NZ_AP025305.1"/>
</dbReference>
<dbReference type="SUPFAM" id="SSF56935">
    <property type="entry name" value="Porins"/>
    <property type="match status" value="1"/>
</dbReference>
<dbReference type="Gene3D" id="2.40.170.20">
    <property type="entry name" value="TonB-dependent receptor, beta-barrel domain"/>
    <property type="match status" value="1"/>
</dbReference>
<dbReference type="Pfam" id="PF13715">
    <property type="entry name" value="CarbopepD_reg_2"/>
    <property type="match status" value="1"/>
</dbReference>
<evidence type="ECO:0000259" key="5">
    <source>
        <dbReference type="Pfam" id="PF07715"/>
    </source>
</evidence>
<dbReference type="InterPro" id="IPR008969">
    <property type="entry name" value="CarboxyPept-like_regulatory"/>
</dbReference>
<feature type="domain" description="TonB-dependent receptor plug" evidence="5">
    <location>
        <begin position="151"/>
        <end position="223"/>
    </location>
</feature>
<keyword evidence="3" id="KW-0998">Cell outer membrane</keyword>
<comment type="subcellular location">
    <subcellularLocation>
        <location evidence="1">Cell outer membrane</location>
    </subcellularLocation>
</comment>
<dbReference type="InterPro" id="IPR012910">
    <property type="entry name" value="Plug_dom"/>
</dbReference>
<evidence type="ECO:0000313" key="6">
    <source>
        <dbReference type="EMBL" id="MDR6239798.1"/>
    </source>
</evidence>
<keyword evidence="7" id="KW-1185">Reference proteome</keyword>
<protein>
    <recommendedName>
        <fullName evidence="5">TonB-dependent receptor plug domain-containing protein</fullName>
    </recommendedName>
</protein>
<dbReference type="GO" id="GO:0009279">
    <property type="term" value="C:cell outer membrane"/>
    <property type="evidence" value="ECO:0007669"/>
    <property type="project" value="UniProtKB-SubCell"/>
</dbReference>
<feature type="signal peptide" evidence="4">
    <location>
        <begin position="1"/>
        <end position="23"/>
    </location>
</feature>
<dbReference type="EMBL" id="JAVDQD010000003">
    <property type="protein sequence ID" value="MDR6239798.1"/>
    <property type="molecule type" value="Genomic_DNA"/>
</dbReference>
<accession>A0AAE3XPM4</accession>
<keyword evidence="2" id="KW-0472">Membrane</keyword>
<organism evidence="6 7">
    <name type="scientific">Aureibacter tunicatorum</name>
    <dbReference type="NCBI Taxonomy" id="866807"/>
    <lineage>
        <taxon>Bacteria</taxon>
        <taxon>Pseudomonadati</taxon>
        <taxon>Bacteroidota</taxon>
        <taxon>Cytophagia</taxon>
        <taxon>Cytophagales</taxon>
        <taxon>Persicobacteraceae</taxon>
        <taxon>Aureibacter</taxon>
    </lineage>
</organism>
<dbReference type="Gene3D" id="2.60.40.1120">
    <property type="entry name" value="Carboxypeptidase-like, regulatory domain"/>
    <property type="match status" value="1"/>
</dbReference>